<reference evidence="7 8" key="1">
    <citation type="submission" date="2023-07" db="EMBL/GenBank/DDBJ databases">
        <title>Genomic Encyclopedia of Type Strains, Phase IV (KMG-IV): sequencing the most valuable type-strain genomes for metagenomic binning, comparative biology and taxonomic classification.</title>
        <authorList>
            <person name="Goeker M."/>
        </authorList>
    </citation>
    <scope>NUCLEOTIDE SEQUENCE [LARGE SCALE GENOMIC DNA]</scope>
    <source>
        <strain evidence="7 8">DSM 100301</strain>
    </source>
</reference>
<dbReference type="Proteomes" id="UP001235269">
    <property type="component" value="Unassembled WGS sequence"/>
</dbReference>
<evidence type="ECO:0000313" key="7">
    <source>
        <dbReference type="EMBL" id="MDQ0456640.1"/>
    </source>
</evidence>
<feature type="compositionally biased region" description="Basic and acidic residues" evidence="5">
    <location>
        <begin position="106"/>
        <end position="120"/>
    </location>
</feature>
<feature type="compositionally biased region" description="Basic residues" evidence="5">
    <location>
        <begin position="1"/>
        <end position="11"/>
    </location>
</feature>
<keyword evidence="4 6" id="KW-0472">Membrane</keyword>
<dbReference type="RefSeq" id="WP_307158822.1">
    <property type="nucleotide sequence ID" value="NZ_JAUSWH010000009.1"/>
</dbReference>
<feature type="region of interest" description="Disordered" evidence="5">
    <location>
        <begin position="1"/>
        <end position="153"/>
    </location>
</feature>
<evidence type="ECO:0000256" key="2">
    <source>
        <dbReference type="ARBA" id="ARBA00022692"/>
    </source>
</evidence>
<dbReference type="EMBL" id="JAUSWH010000009">
    <property type="protein sequence ID" value="MDQ0456640.1"/>
    <property type="molecule type" value="Genomic_DNA"/>
</dbReference>
<dbReference type="Gene3D" id="1.20.5.340">
    <property type="match status" value="1"/>
</dbReference>
<gene>
    <name evidence="7" type="ORF">QO005_002982</name>
</gene>
<evidence type="ECO:0008006" key="9">
    <source>
        <dbReference type="Google" id="ProtNLM"/>
    </source>
</evidence>
<name>A0ABU0IEH4_9HYPH</name>
<sequence length="462" mass="47633">MVSGKPPRRSKKNDDPVTIDLTATEVPREDGPAAESVEPVATPDATVETQAQASIEGRAPESAAVPETAPEAAPDDKPLEPEAPVSETPHAETSGSGLEESVQDAKQPEAEQTAGEKDAEPMSAFGSRGDTPPEDTAGQQVPPYEEKPAPRTQTATSTLIAAGIAGGLVALIGAGALQYAGILPAASPNKANAEIGSLAAQVQALKAEVAKGAGQGPDTSALEARIAKLETAPAPANPQAIDDLAAKAAAADQTLSSLRSEVTGRLQSLTESQTALSDRVSAIETKLNRPRDDIEVARAIAASALKTAVDRGGPFLSEMTTLKGIVPEEPALSVLEPYAASGVPSRTELLRRFGTTADRILSAINQPAESANIGERLWASALSVVKVRPVGNVEGDSPYAIVARIEDKIRNGDLKGAAAEWQSLPEAGRSASGDFKKLLDDRIAVENAVSDAMARAVNGRKG</sequence>
<dbReference type="Pfam" id="PF09731">
    <property type="entry name" value="Mitofilin"/>
    <property type="match status" value="1"/>
</dbReference>
<keyword evidence="8" id="KW-1185">Reference proteome</keyword>
<accession>A0ABU0IEH4</accession>
<protein>
    <recommendedName>
        <fullName evidence="9">Inner membrane protein</fullName>
    </recommendedName>
</protein>
<evidence type="ECO:0000313" key="8">
    <source>
        <dbReference type="Proteomes" id="UP001235269"/>
    </source>
</evidence>
<comment type="caution">
    <text evidence="7">The sequence shown here is derived from an EMBL/GenBank/DDBJ whole genome shotgun (WGS) entry which is preliminary data.</text>
</comment>
<evidence type="ECO:0000256" key="4">
    <source>
        <dbReference type="ARBA" id="ARBA00023136"/>
    </source>
</evidence>
<organism evidence="7 8">
    <name type="scientific">Rhizobium paknamense</name>
    <dbReference type="NCBI Taxonomy" id="1206817"/>
    <lineage>
        <taxon>Bacteria</taxon>
        <taxon>Pseudomonadati</taxon>
        <taxon>Pseudomonadota</taxon>
        <taxon>Alphaproteobacteria</taxon>
        <taxon>Hyphomicrobiales</taxon>
        <taxon>Rhizobiaceae</taxon>
        <taxon>Rhizobium/Agrobacterium group</taxon>
        <taxon>Rhizobium</taxon>
    </lineage>
</organism>
<comment type="subcellular location">
    <subcellularLocation>
        <location evidence="1">Membrane</location>
    </subcellularLocation>
</comment>
<evidence type="ECO:0000256" key="1">
    <source>
        <dbReference type="ARBA" id="ARBA00004370"/>
    </source>
</evidence>
<feature type="transmembrane region" description="Helical" evidence="6">
    <location>
        <begin position="159"/>
        <end position="180"/>
    </location>
</feature>
<keyword evidence="3 6" id="KW-1133">Transmembrane helix</keyword>
<proteinExistence type="predicted"/>
<evidence type="ECO:0000256" key="3">
    <source>
        <dbReference type="ARBA" id="ARBA00022989"/>
    </source>
</evidence>
<keyword evidence="2 6" id="KW-0812">Transmembrane</keyword>
<feature type="compositionally biased region" description="Low complexity" evidence="5">
    <location>
        <begin position="60"/>
        <end position="72"/>
    </location>
</feature>
<dbReference type="InterPro" id="IPR019133">
    <property type="entry name" value="MIC60"/>
</dbReference>
<evidence type="ECO:0000256" key="5">
    <source>
        <dbReference type="SAM" id="MobiDB-lite"/>
    </source>
</evidence>
<evidence type="ECO:0000256" key="6">
    <source>
        <dbReference type="SAM" id="Phobius"/>
    </source>
</evidence>